<protein>
    <submittedName>
        <fullName evidence="1">Uncharacterized protein</fullName>
    </submittedName>
</protein>
<sequence>MGSNSKEELTLKNFEEAQLEKLYYEIDKRKLHSKLYNVRNNELLRVSDSSGEVESELKAKESWGNASVGVFKRAEMHEEPTLPLKQASNDEECVKHLKTKNIPLVITGRTIYGEPMINISEELDLEEETVGIKRIKSMNGRQCSSNIQVQFFNSTLTCLQAPIEDANEKEKDKFYLVLKDTYNKSPDYDIKIAVGGFNAKIGKEIHYRPTIGRNSIHLEFNNNSRRMIDSKVCKGMNVSSSFFSDKKIHKYTRRAPDRATSNETDHFLINSRYGSSVMNVQNSRSADIDADHFLVMMKYRQCIVILKIIKNPKSQ</sequence>
<comment type="caution">
    <text evidence="1">The sequence shown here is derived from an EMBL/GenBank/DDBJ whole genome shotgun (WGS) entry which is preliminary data.</text>
</comment>
<accession>A0A4Q9KW72</accession>
<evidence type="ECO:0000313" key="1">
    <source>
        <dbReference type="EMBL" id="TBT98855.1"/>
    </source>
</evidence>
<dbReference type="Proteomes" id="UP000292362">
    <property type="component" value="Unassembled WGS sequence"/>
</dbReference>
<dbReference type="InterPro" id="IPR036691">
    <property type="entry name" value="Endo/exonu/phosph_ase_sf"/>
</dbReference>
<name>A0A4Q9KW72_9MICR</name>
<dbReference type="AlphaFoldDB" id="A0A4Q9KW72"/>
<dbReference type="Gene3D" id="3.60.10.10">
    <property type="entry name" value="Endonuclease/exonuclease/phosphatase"/>
    <property type="match status" value="1"/>
</dbReference>
<gene>
    <name evidence="1" type="ORF">CWI37_1567p0010</name>
</gene>
<dbReference type="VEuPathDB" id="MicrosporidiaDB:CWI37_1567p0010"/>
<proteinExistence type="predicted"/>
<reference evidence="1 2" key="1">
    <citation type="submission" date="2017-12" db="EMBL/GenBank/DDBJ databases">
        <authorList>
            <person name="Pombert J.-F."/>
            <person name="Haag K.L."/>
            <person name="Ebert D."/>
        </authorList>
    </citation>
    <scope>NUCLEOTIDE SEQUENCE [LARGE SCALE GENOMIC DNA]</scope>
    <source>
        <strain evidence="1">FI-OER-3-3</strain>
    </source>
</reference>
<organism evidence="1 2">
    <name type="scientific">Hamiltosporidium tvaerminnensis</name>
    <dbReference type="NCBI Taxonomy" id="1176355"/>
    <lineage>
        <taxon>Eukaryota</taxon>
        <taxon>Fungi</taxon>
        <taxon>Fungi incertae sedis</taxon>
        <taxon>Microsporidia</taxon>
        <taxon>Dubosqiidae</taxon>
        <taxon>Hamiltosporidium</taxon>
    </lineage>
</organism>
<evidence type="ECO:0000313" key="2">
    <source>
        <dbReference type="Proteomes" id="UP000292362"/>
    </source>
</evidence>
<dbReference type="EMBL" id="PITJ01001567">
    <property type="protein sequence ID" value="TBT98855.1"/>
    <property type="molecule type" value="Genomic_DNA"/>
</dbReference>